<gene>
    <name evidence="1" type="ORF">ANCCAN_04229</name>
</gene>
<dbReference type="OrthoDB" id="5856971at2759"/>
<protein>
    <submittedName>
        <fullName evidence="1">Uncharacterized protein</fullName>
    </submittedName>
</protein>
<dbReference type="EMBL" id="JOJR01000030">
    <property type="protein sequence ID" value="RCN49772.1"/>
    <property type="molecule type" value="Genomic_DNA"/>
</dbReference>
<dbReference type="AlphaFoldDB" id="A0A368GZJ8"/>
<reference evidence="1 2" key="1">
    <citation type="submission" date="2014-10" db="EMBL/GenBank/DDBJ databases">
        <title>Draft genome of the hookworm Ancylostoma caninum.</title>
        <authorList>
            <person name="Mitreva M."/>
        </authorList>
    </citation>
    <scope>NUCLEOTIDE SEQUENCE [LARGE SCALE GENOMIC DNA]</scope>
    <source>
        <strain evidence="1 2">Baltimore</strain>
    </source>
</reference>
<keyword evidence="2" id="KW-1185">Reference proteome</keyword>
<dbReference type="Proteomes" id="UP000252519">
    <property type="component" value="Unassembled WGS sequence"/>
</dbReference>
<dbReference type="STRING" id="29170.A0A368GZJ8"/>
<sequence length="71" mass="8676">MKTFEGLPKTRRIMMTICTSNARTLASEAPIEDLMMQTRKVRYEIIGMRRIKTRRHRPPPWRRTFSWNLRR</sequence>
<organism evidence="1 2">
    <name type="scientific">Ancylostoma caninum</name>
    <name type="common">Dog hookworm</name>
    <dbReference type="NCBI Taxonomy" id="29170"/>
    <lineage>
        <taxon>Eukaryota</taxon>
        <taxon>Metazoa</taxon>
        <taxon>Ecdysozoa</taxon>
        <taxon>Nematoda</taxon>
        <taxon>Chromadorea</taxon>
        <taxon>Rhabditida</taxon>
        <taxon>Rhabditina</taxon>
        <taxon>Rhabditomorpha</taxon>
        <taxon>Strongyloidea</taxon>
        <taxon>Ancylostomatidae</taxon>
        <taxon>Ancylostomatinae</taxon>
        <taxon>Ancylostoma</taxon>
    </lineage>
</organism>
<evidence type="ECO:0000313" key="2">
    <source>
        <dbReference type="Proteomes" id="UP000252519"/>
    </source>
</evidence>
<accession>A0A368GZJ8</accession>
<proteinExistence type="predicted"/>
<name>A0A368GZJ8_ANCCA</name>
<comment type="caution">
    <text evidence="1">The sequence shown here is derived from an EMBL/GenBank/DDBJ whole genome shotgun (WGS) entry which is preliminary data.</text>
</comment>
<evidence type="ECO:0000313" key="1">
    <source>
        <dbReference type="EMBL" id="RCN49772.1"/>
    </source>
</evidence>